<dbReference type="AlphaFoldDB" id="A0A6A5ZFV0"/>
<gene>
    <name evidence="2" type="ORF">BDV96DRAFT_571744</name>
</gene>
<keyword evidence="1" id="KW-0732">Signal</keyword>
<evidence type="ECO:0000313" key="2">
    <source>
        <dbReference type="EMBL" id="KAF2117238.1"/>
    </source>
</evidence>
<dbReference type="Proteomes" id="UP000799770">
    <property type="component" value="Unassembled WGS sequence"/>
</dbReference>
<name>A0A6A5ZFV0_9PLEO</name>
<evidence type="ECO:0000256" key="1">
    <source>
        <dbReference type="SAM" id="SignalP"/>
    </source>
</evidence>
<feature type="chain" id="PRO_5025663454" evidence="1">
    <location>
        <begin position="19"/>
        <end position="219"/>
    </location>
</feature>
<organism evidence="2 3">
    <name type="scientific">Lophiotrema nucula</name>
    <dbReference type="NCBI Taxonomy" id="690887"/>
    <lineage>
        <taxon>Eukaryota</taxon>
        <taxon>Fungi</taxon>
        <taxon>Dikarya</taxon>
        <taxon>Ascomycota</taxon>
        <taxon>Pezizomycotina</taxon>
        <taxon>Dothideomycetes</taxon>
        <taxon>Pleosporomycetidae</taxon>
        <taxon>Pleosporales</taxon>
        <taxon>Lophiotremataceae</taxon>
        <taxon>Lophiotrema</taxon>
    </lineage>
</organism>
<feature type="signal peptide" evidence="1">
    <location>
        <begin position="1"/>
        <end position="18"/>
    </location>
</feature>
<proteinExistence type="predicted"/>
<keyword evidence="3" id="KW-1185">Reference proteome</keyword>
<protein>
    <submittedName>
        <fullName evidence="2">Uncharacterized protein</fullName>
    </submittedName>
</protein>
<dbReference type="EMBL" id="ML977319">
    <property type="protein sequence ID" value="KAF2117238.1"/>
    <property type="molecule type" value="Genomic_DNA"/>
</dbReference>
<dbReference type="OrthoDB" id="4704201at2759"/>
<accession>A0A6A5ZFV0</accession>
<reference evidence="2" key="1">
    <citation type="journal article" date="2020" name="Stud. Mycol.">
        <title>101 Dothideomycetes genomes: a test case for predicting lifestyles and emergence of pathogens.</title>
        <authorList>
            <person name="Haridas S."/>
            <person name="Albert R."/>
            <person name="Binder M."/>
            <person name="Bloem J."/>
            <person name="Labutti K."/>
            <person name="Salamov A."/>
            <person name="Andreopoulos B."/>
            <person name="Baker S."/>
            <person name="Barry K."/>
            <person name="Bills G."/>
            <person name="Bluhm B."/>
            <person name="Cannon C."/>
            <person name="Castanera R."/>
            <person name="Culley D."/>
            <person name="Daum C."/>
            <person name="Ezra D."/>
            <person name="Gonzalez J."/>
            <person name="Henrissat B."/>
            <person name="Kuo A."/>
            <person name="Liang C."/>
            <person name="Lipzen A."/>
            <person name="Lutzoni F."/>
            <person name="Magnuson J."/>
            <person name="Mondo S."/>
            <person name="Nolan M."/>
            <person name="Ohm R."/>
            <person name="Pangilinan J."/>
            <person name="Park H.-J."/>
            <person name="Ramirez L."/>
            <person name="Alfaro M."/>
            <person name="Sun H."/>
            <person name="Tritt A."/>
            <person name="Yoshinaga Y."/>
            <person name="Zwiers L.-H."/>
            <person name="Turgeon B."/>
            <person name="Goodwin S."/>
            <person name="Spatafora J."/>
            <person name="Crous P."/>
            <person name="Grigoriev I."/>
        </authorList>
    </citation>
    <scope>NUCLEOTIDE SEQUENCE</scope>
    <source>
        <strain evidence="2">CBS 627.86</strain>
    </source>
</reference>
<sequence>MCSQYFALAAVIATTINALPNHVKRDVWDPNGNIKLTFSSATTMLGDVKIDDIFASVGDACHTTGLCDTNDITFPGWWQADGTGGTMGPITVTVGPSGSYPTWIRNGLLDSLKAAVVAGAKCGDSTNIQPCVSGDETCTGPVKTVAYQCEVPAFWGIDYQDPNAADAAPPSIAINVNQALDDGDSVCSDMLSGIGAIAGAIDGGAGAGALFSLLSLTCN</sequence>
<evidence type="ECO:0000313" key="3">
    <source>
        <dbReference type="Proteomes" id="UP000799770"/>
    </source>
</evidence>